<protein>
    <submittedName>
        <fullName evidence="1">DUF2442 domain-containing protein</fullName>
    </submittedName>
</protein>
<dbReference type="Pfam" id="PF10387">
    <property type="entry name" value="DUF2442"/>
    <property type="match status" value="1"/>
</dbReference>
<comment type="caution">
    <text evidence="1">The sequence shown here is derived from an EMBL/GenBank/DDBJ whole genome shotgun (WGS) entry which is preliminary data.</text>
</comment>
<dbReference type="Gene3D" id="3.30.2020.10">
    <property type="entry name" value="NE0471-like N-terminal domain"/>
    <property type="match status" value="1"/>
</dbReference>
<name>A0ABT1TKW2_9GAMM</name>
<dbReference type="InterPro" id="IPR018841">
    <property type="entry name" value="DUF2442"/>
</dbReference>
<gene>
    <name evidence="1" type="ORF">NP590_18520</name>
</gene>
<dbReference type="InterPro" id="IPR036782">
    <property type="entry name" value="NE0471-like_N"/>
</dbReference>
<evidence type="ECO:0000313" key="2">
    <source>
        <dbReference type="Proteomes" id="UP001524499"/>
    </source>
</evidence>
<dbReference type="SUPFAM" id="SSF143880">
    <property type="entry name" value="NE0471 N-terminal domain-like"/>
    <property type="match status" value="1"/>
</dbReference>
<dbReference type="Proteomes" id="UP001524499">
    <property type="component" value="Unassembled WGS sequence"/>
</dbReference>
<proteinExistence type="predicted"/>
<reference evidence="1 2" key="1">
    <citation type="submission" date="2022-07" db="EMBL/GenBank/DDBJ databases">
        <title>Methylomonas rivi sp. nov., Methylomonas rosea sp. nov., Methylomonas aureus sp. nov. and Methylomonas subterranea sp. nov., four novel methanotrophs isolated from a freshwater creek and the deep terrestrial subsurface.</title>
        <authorList>
            <person name="Abin C."/>
            <person name="Sankaranarayanan K."/>
            <person name="Garner C."/>
            <person name="Sindelar R."/>
            <person name="Kotary K."/>
            <person name="Garner R."/>
            <person name="Barclay S."/>
            <person name="Lawson P."/>
            <person name="Krumholz L."/>
        </authorList>
    </citation>
    <scope>NUCLEOTIDE SEQUENCE [LARGE SCALE GENOMIC DNA]</scope>
    <source>
        <strain evidence="1 2">SURF-2</strain>
    </source>
</reference>
<evidence type="ECO:0000313" key="1">
    <source>
        <dbReference type="EMBL" id="MCQ8106109.1"/>
    </source>
</evidence>
<dbReference type="EMBL" id="JANIBJ010000048">
    <property type="protein sequence ID" value="MCQ8106109.1"/>
    <property type="molecule type" value="Genomic_DNA"/>
</dbReference>
<sequence>MIKIVKAEYLEHKIIRLWFSDQTVGDYDLQPLLDKQTELVTPLQDEVYFKQFFLELGALCWKNGLELSPGNIHNKLRQQGKLQTDLKAA</sequence>
<accession>A0ABT1TKW2</accession>
<organism evidence="1 2">
    <name type="scientific">Methylomonas subterranea</name>
    <dbReference type="NCBI Taxonomy" id="2952225"/>
    <lineage>
        <taxon>Bacteria</taxon>
        <taxon>Pseudomonadati</taxon>
        <taxon>Pseudomonadota</taxon>
        <taxon>Gammaproteobacteria</taxon>
        <taxon>Methylococcales</taxon>
        <taxon>Methylococcaceae</taxon>
        <taxon>Methylomonas</taxon>
    </lineage>
</organism>
<dbReference type="RefSeq" id="WP_256604168.1">
    <property type="nucleotide sequence ID" value="NZ_JANIBJ010000048.1"/>
</dbReference>
<keyword evidence="2" id="KW-1185">Reference proteome</keyword>